<gene>
    <name evidence="2" type="ORF">PABY_20270</name>
</gene>
<evidence type="ECO:0000313" key="3">
    <source>
        <dbReference type="Proteomes" id="UP001341135"/>
    </source>
</evidence>
<dbReference type="InterPro" id="IPR000594">
    <property type="entry name" value="ThiF_NAD_FAD-bd"/>
</dbReference>
<dbReference type="RefSeq" id="WP_338249805.1">
    <property type="nucleotide sequence ID" value="NZ_AP028907.1"/>
</dbReference>
<dbReference type="PANTHER" id="PTHR10953:SF102">
    <property type="entry name" value="ADENYLYLTRANSFERASE AND SULFURTRANSFERASE MOCS3"/>
    <property type="match status" value="1"/>
</dbReference>
<keyword evidence="2" id="KW-0808">Transferase</keyword>
<proteinExistence type="predicted"/>
<dbReference type="GO" id="GO:0016779">
    <property type="term" value="F:nucleotidyltransferase activity"/>
    <property type="evidence" value="ECO:0007669"/>
    <property type="project" value="UniProtKB-KW"/>
</dbReference>
<feature type="domain" description="THIF-type NAD/FAD binding fold" evidence="1">
    <location>
        <begin position="19"/>
        <end position="246"/>
    </location>
</feature>
<dbReference type="SUPFAM" id="SSF69572">
    <property type="entry name" value="Activating enzymes of the ubiquitin-like proteins"/>
    <property type="match status" value="1"/>
</dbReference>
<dbReference type="GeneID" id="89290025"/>
<accession>A0ABN6ZUD0</accession>
<protein>
    <submittedName>
        <fullName evidence="2">ThiF family adenylyltransferase</fullName>
    </submittedName>
</protein>
<evidence type="ECO:0000313" key="2">
    <source>
        <dbReference type="EMBL" id="BES82460.1"/>
    </source>
</evidence>
<dbReference type="PANTHER" id="PTHR10953">
    <property type="entry name" value="UBIQUITIN-ACTIVATING ENZYME E1"/>
    <property type="match status" value="1"/>
</dbReference>
<name>A0ABN6ZUD0_9CREN</name>
<keyword evidence="3" id="KW-1185">Reference proteome</keyword>
<dbReference type="InterPro" id="IPR045886">
    <property type="entry name" value="ThiF/MoeB/HesA"/>
</dbReference>
<keyword evidence="2" id="KW-0548">Nucleotidyltransferase</keyword>
<dbReference type="EMBL" id="AP028907">
    <property type="protein sequence ID" value="BES82460.1"/>
    <property type="molecule type" value="Genomic_DNA"/>
</dbReference>
<reference evidence="2 3" key="1">
    <citation type="submission" date="2023-09" db="EMBL/GenBank/DDBJ databases">
        <title>Pyrofollis japonicus gen. nov. sp. nov., a novel member of the family Pyrodictiaceae isolated from the Iheya North hydrothermal field.</title>
        <authorList>
            <person name="Miyazaki U."/>
            <person name="Sanari M."/>
            <person name="Tame A."/>
            <person name="Kitajima M."/>
            <person name="Okamoto A."/>
            <person name="Sawayama S."/>
            <person name="Miyazaki J."/>
            <person name="Takai K."/>
            <person name="Nakagawa S."/>
        </authorList>
    </citation>
    <scope>NUCLEOTIDE SEQUENCE [LARGE SCALE GENOMIC DNA]</scope>
    <source>
        <strain evidence="2 3">AV2</strain>
    </source>
</reference>
<dbReference type="InterPro" id="IPR035985">
    <property type="entry name" value="Ubiquitin-activating_enz"/>
</dbReference>
<dbReference type="Proteomes" id="UP001341135">
    <property type="component" value="Chromosome"/>
</dbReference>
<dbReference type="Pfam" id="PF00899">
    <property type="entry name" value="ThiF"/>
    <property type="match status" value="1"/>
</dbReference>
<evidence type="ECO:0000259" key="1">
    <source>
        <dbReference type="Pfam" id="PF00899"/>
    </source>
</evidence>
<organism evidence="2 3">
    <name type="scientific">Pyrodictium abyssi</name>
    <dbReference type="NCBI Taxonomy" id="54256"/>
    <lineage>
        <taxon>Archaea</taxon>
        <taxon>Thermoproteota</taxon>
        <taxon>Thermoprotei</taxon>
        <taxon>Desulfurococcales</taxon>
        <taxon>Pyrodictiaceae</taxon>
        <taxon>Pyrodictium</taxon>
    </lineage>
</organism>
<sequence length="248" mass="27182">MSERSLDNVELTPAELLRYERQLLLFGTEGQKKLKKTSVLVAGVGGLGSFEALYLTALGVGKLVLVDGDTVEETNLNRQILHWTDDIGKPKPISAAEKLRRLNPNVEIVPVTERITEDNVDKLVRQVDIVIDGLDNWETRFLLDEAAYRAGKPYIHAGIYGFEGQVVVVIPGETPCLRCLLPSSLKSPSKIPAVGPIVALVGSIAVTELMKLVTGMGEVNKGKMIVVDAYTMDIMKIELRPRKDCKCG</sequence>
<dbReference type="Gene3D" id="3.40.50.720">
    <property type="entry name" value="NAD(P)-binding Rossmann-like Domain"/>
    <property type="match status" value="1"/>
</dbReference>
<dbReference type="CDD" id="cd00757">
    <property type="entry name" value="ThiF_MoeB_HesA_family"/>
    <property type="match status" value="1"/>
</dbReference>